<protein>
    <submittedName>
        <fullName evidence="3">PspA/IM30</fullName>
    </submittedName>
</protein>
<gene>
    <name evidence="3" type="ORF">THIOM_002619</name>
</gene>
<dbReference type="Pfam" id="PF04012">
    <property type="entry name" value="PspA_IM30"/>
    <property type="match status" value="1"/>
</dbReference>
<comment type="similarity">
    <text evidence="1">Belongs to the PspA/Vipp/IM30 family.</text>
</comment>
<feature type="coiled-coil region" evidence="2">
    <location>
        <begin position="45"/>
        <end position="143"/>
    </location>
</feature>
<name>A0A0A6NZY4_9GAMM</name>
<evidence type="ECO:0000256" key="1">
    <source>
        <dbReference type="ARBA" id="ARBA00043985"/>
    </source>
</evidence>
<proteinExistence type="inferred from homology"/>
<evidence type="ECO:0000313" key="3">
    <source>
        <dbReference type="EMBL" id="OAD21609.1"/>
    </source>
</evidence>
<dbReference type="Proteomes" id="UP000076962">
    <property type="component" value="Unassembled WGS sequence"/>
</dbReference>
<accession>A0A0A6NZY4</accession>
<keyword evidence="4" id="KW-1185">Reference proteome</keyword>
<dbReference type="PANTHER" id="PTHR31088:SF6">
    <property type="entry name" value="PHAGE SHOCK PROTEIN A"/>
    <property type="match status" value="1"/>
</dbReference>
<organism evidence="3 4">
    <name type="scientific">Candidatus Thiomargarita nelsonii</name>
    <dbReference type="NCBI Taxonomy" id="1003181"/>
    <lineage>
        <taxon>Bacteria</taxon>
        <taxon>Pseudomonadati</taxon>
        <taxon>Pseudomonadota</taxon>
        <taxon>Gammaproteobacteria</taxon>
        <taxon>Thiotrichales</taxon>
        <taxon>Thiotrichaceae</taxon>
        <taxon>Thiomargarita</taxon>
    </lineage>
</organism>
<evidence type="ECO:0000256" key="2">
    <source>
        <dbReference type="SAM" id="Coils"/>
    </source>
</evidence>
<reference evidence="3 4" key="1">
    <citation type="submission" date="2016-05" db="EMBL/GenBank/DDBJ databases">
        <title>Single-cell genome of chain-forming Candidatus Thiomargarita nelsonii and comparison to other large sulfur-oxidizing bacteria.</title>
        <authorList>
            <person name="Winkel M."/>
            <person name="Salman V."/>
            <person name="Woyke T."/>
            <person name="Schulz-Vogt H."/>
            <person name="Richter M."/>
            <person name="Flood B."/>
            <person name="Bailey J."/>
            <person name="Amann R."/>
            <person name="Mussmann M."/>
        </authorList>
    </citation>
    <scope>NUCLEOTIDE SEQUENCE [LARGE SCALE GENOMIC DNA]</scope>
    <source>
        <strain evidence="3 4">THI036</strain>
    </source>
</reference>
<dbReference type="EMBL" id="LUTY01001511">
    <property type="protein sequence ID" value="OAD21609.1"/>
    <property type="molecule type" value="Genomic_DNA"/>
</dbReference>
<comment type="caution">
    <text evidence="3">The sequence shown here is derived from an EMBL/GenBank/DDBJ whole genome shotgun (WGS) entry which is preliminary data.</text>
</comment>
<dbReference type="PANTHER" id="PTHR31088">
    <property type="entry name" value="MEMBRANE-ASSOCIATED PROTEIN VIPP1, CHLOROPLASTIC"/>
    <property type="match status" value="1"/>
</dbReference>
<evidence type="ECO:0000313" key="4">
    <source>
        <dbReference type="Proteomes" id="UP000076962"/>
    </source>
</evidence>
<sequence>MANIFTRINDIINANVNDLVDRLEDPERMIKQVIREMEENINQSKEGVIDAIASEKQLLRELESQRRQSEGWLKKAQLALEAENEELARSALARKKEVDSIIKNLEPAWESAKATSERLKRQLHQLEAKLEEAKLKRSTLIARQRATQARQQMYKTEDKFQSSLDAQTRFDRMEDKVGYMESRTDALAELEGESSPLEKEFLQMEVDNDVEMELEALKVKVQKKRA</sequence>
<dbReference type="AlphaFoldDB" id="A0A0A6NZY4"/>
<dbReference type="InterPro" id="IPR007157">
    <property type="entry name" value="PspA_VIPP1"/>
</dbReference>
<keyword evidence="2" id="KW-0175">Coiled coil</keyword>